<keyword evidence="3" id="KW-1185">Reference proteome</keyword>
<dbReference type="OrthoDB" id="5397846at2759"/>
<name>A0A6A6UQD8_9PEZI</name>
<feature type="region of interest" description="Disordered" evidence="1">
    <location>
        <begin position="1"/>
        <end position="56"/>
    </location>
</feature>
<reference evidence="2" key="1">
    <citation type="journal article" date="2020" name="Stud. Mycol.">
        <title>101 Dothideomycetes genomes: a test case for predicting lifestyles and emergence of pathogens.</title>
        <authorList>
            <person name="Haridas S."/>
            <person name="Albert R."/>
            <person name="Binder M."/>
            <person name="Bloem J."/>
            <person name="Labutti K."/>
            <person name="Salamov A."/>
            <person name="Andreopoulos B."/>
            <person name="Baker S."/>
            <person name="Barry K."/>
            <person name="Bills G."/>
            <person name="Bluhm B."/>
            <person name="Cannon C."/>
            <person name="Castanera R."/>
            <person name="Culley D."/>
            <person name="Daum C."/>
            <person name="Ezra D."/>
            <person name="Gonzalez J."/>
            <person name="Henrissat B."/>
            <person name="Kuo A."/>
            <person name="Liang C."/>
            <person name="Lipzen A."/>
            <person name="Lutzoni F."/>
            <person name="Magnuson J."/>
            <person name="Mondo S."/>
            <person name="Nolan M."/>
            <person name="Ohm R."/>
            <person name="Pangilinan J."/>
            <person name="Park H.-J."/>
            <person name="Ramirez L."/>
            <person name="Alfaro M."/>
            <person name="Sun H."/>
            <person name="Tritt A."/>
            <person name="Yoshinaga Y."/>
            <person name="Zwiers L.-H."/>
            <person name="Turgeon B."/>
            <person name="Goodwin S."/>
            <person name="Spatafora J."/>
            <person name="Crous P."/>
            <person name="Grigoriev I."/>
        </authorList>
    </citation>
    <scope>NUCLEOTIDE SEQUENCE</scope>
    <source>
        <strain evidence="2">CBS 115976</strain>
    </source>
</reference>
<dbReference type="AlphaFoldDB" id="A0A6A6UQD8"/>
<accession>A0A6A6UQD8</accession>
<feature type="compositionally biased region" description="Polar residues" evidence="1">
    <location>
        <begin position="1"/>
        <end position="23"/>
    </location>
</feature>
<evidence type="ECO:0000256" key="1">
    <source>
        <dbReference type="SAM" id="MobiDB-lite"/>
    </source>
</evidence>
<evidence type="ECO:0000313" key="2">
    <source>
        <dbReference type="EMBL" id="KAF2673956.1"/>
    </source>
</evidence>
<dbReference type="PANTHER" id="PTHR42085">
    <property type="entry name" value="F-BOX DOMAIN-CONTAINING PROTEIN"/>
    <property type="match status" value="1"/>
</dbReference>
<dbReference type="EMBL" id="MU004231">
    <property type="protein sequence ID" value="KAF2673956.1"/>
    <property type="molecule type" value="Genomic_DNA"/>
</dbReference>
<dbReference type="PANTHER" id="PTHR42085:SF8">
    <property type="entry name" value="F-BOX DOMAIN-CONTAINING PROTEIN"/>
    <property type="match status" value="1"/>
</dbReference>
<gene>
    <name evidence="2" type="ORF">BT63DRAFT_422063</name>
</gene>
<evidence type="ECO:0000313" key="3">
    <source>
        <dbReference type="Proteomes" id="UP000799302"/>
    </source>
</evidence>
<dbReference type="Proteomes" id="UP000799302">
    <property type="component" value="Unassembled WGS sequence"/>
</dbReference>
<dbReference type="InterPro" id="IPR038883">
    <property type="entry name" value="AN11006-like"/>
</dbReference>
<protein>
    <submittedName>
        <fullName evidence="2">Uncharacterized protein</fullName>
    </submittedName>
</protein>
<proteinExistence type="predicted"/>
<organism evidence="2 3">
    <name type="scientific">Microthyrium microscopicum</name>
    <dbReference type="NCBI Taxonomy" id="703497"/>
    <lineage>
        <taxon>Eukaryota</taxon>
        <taxon>Fungi</taxon>
        <taxon>Dikarya</taxon>
        <taxon>Ascomycota</taxon>
        <taxon>Pezizomycotina</taxon>
        <taxon>Dothideomycetes</taxon>
        <taxon>Dothideomycetes incertae sedis</taxon>
        <taxon>Microthyriales</taxon>
        <taxon>Microthyriaceae</taxon>
        <taxon>Microthyrium</taxon>
    </lineage>
</organism>
<sequence length="371" mass="41604">MASIFASRSQASQIAPTTPNARNNPDDVNASNLPDTNGRYPKRKRATVKYTLSDSEQDSSDSEAEYIFSKRVRKTISNRPLPKRKIFPFLSLPAELRNKIYKECLCDAHLDPNGGPPAIWMQSKQRAYRRGLKRTVPEDEDWANYNYGERYGGRGYAYSSRRRAGSPADSDDDAEGGKPGDKILSVHLLAVCKQIYAEAAPFIYGQKLVFASTGALVSFGAALSERTAKLIRHVEVKSWGLSRTHKNVPYLAFTLLAAKGVTNLETLSLNCSLGYFYSYSWRSTGKSTAIPKRVARQVYRHCYPWLEAVAADRMAKSDDPEALYAGVNILQIHANNLKEGQSYGAKLELKDVKDEVEMYRKELKKLMRSHA</sequence>